<evidence type="ECO:0000313" key="1">
    <source>
        <dbReference type="EMBL" id="SPP62961.1"/>
    </source>
</evidence>
<name>A0A330KZL0_9BACT</name>
<evidence type="ECO:0000313" key="2">
    <source>
        <dbReference type="Proteomes" id="UP000248168"/>
    </source>
</evidence>
<reference evidence="2" key="1">
    <citation type="submission" date="2018-04" db="EMBL/GenBank/DDBJ databases">
        <authorList>
            <person name="Lucker S."/>
            <person name="Sakoula D."/>
        </authorList>
    </citation>
    <scope>NUCLEOTIDE SEQUENCE [LARGE SCALE GENOMIC DNA]</scope>
</reference>
<keyword evidence="2" id="KW-1185">Reference proteome</keyword>
<accession>A0A330KZL0</accession>
<dbReference type="EMBL" id="OUNR01000001">
    <property type="protein sequence ID" value="SPP62961.1"/>
    <property type="molecule type" value="Genomic_DNA"/>
</dbReference>
<dbReference type="Proteomes" id="UP000248168">
    <property type="component" value="Unassembled WGS sequence"/>
</dbReference>
<gene>
    <name evidence="1" type="ORF">NITLEN_10047</name>
</gene>
<organism evidence="1 2">
    <name type="scientific">Nitrospira lenta</name>
    <dbReference type="NCBI Taxonomy" id="1436998"/>
    <lineage>
        <taxon>Bacteria</taxon>
        <taxon>Pseudomonadati</taxon>
        <taxon>Nitrospirota</taxon>
        <taxon>Nitrospiria</taxon>
        <taxon>Nitrospirales</taxon>
        <taxon>Nitrospiraceae</taxon>
        <taxon>Nitrospira</taxon>
    </lineage>
</organism>
<proteinExistence type="predicted"/>
<protein>
    <submittedName>
        <fullName evidence="1">Uncharacterized protein</fullName>
    </submittedName>
</protein>
<dbReference type="InParanoid" id="A0A330KZL0"/>
<sequence>MRLHWCPNCRQRKMFETGAFWRCGACAFAVTETALCADEQREPDRRFGKGFAGSYKCVTELNGDDVSDVQCRGAGSIHQWTAARFRVRSQR</sequence>
<dbReference type="AlphaFoldDB" id="A0A330KZL0"/>